<dbReference type="SUPFAM" id="SSF53927">
    <property type="entry name" value="Cytidine deaminase-like"/>
    <property type="match status" value="1"/>
</dbReference>
<dbReference type="Pfam" id="PF00383">
    <property type="entry name" value="dCMP_cyt_deam_1"/>
    <property type="match status" value="1"/>
</dbReference>
<dbReference type="GO" id="GO:0055086">
    <property type="term" value="P:nucleobase-containing small molecule metabolic process"/>
    <property type="evidence" value="ECO:0007669"/>
    <property type="project" value="UniProtKB-ARBA"/>
</dbReference>
<dbReference type="EMBL" id="FLUL01000001">
    <property type="protein sequence ID" value="SBV98667.1"/>
    <property type="molecule type" value="Genomic_DNA"/>
</dbReference>
<evidence type="ECO:0000256" key="13">
    <source>
        <dbReference type="PIRSR" id="PIRSR606262-2"/>
    </source>
</evidence>
<evidence type="ECO:0000259" key="16">
    <source>
        <dbReference type="PROSITE" id="PS51747"/>
    </source>
</evidence>
<evidence type="ECO:0000256" key="2">
    <source>
        <dbReference type="ARBA" id="ARBA00003949"/>
    </source>
</evidence>
<evidence type="ECO:0000256" key="6">
    <source>
        <dbReference type="ARBA" id="ARBA00022723"/>
    </source>
</evidence>
<evidence type="ECO:0000256" key="3">
    <source>
        <dbReference type="ARBA" id="ARBA00006576"/>
    </source>
</evidence>
<feature type="binding site" evidence="14">
    <location>
        <position position="72"/>
    </location>
    <ligand>
        <name>Zn(2+)</name>
        <dbReference type="ChEBI" id="CHEBI:29105"/>
        <note>catalytic</note>
    </ligand>
</feature>
<comment type="function">
    <text evidence="2 15">This enzyme scavenges exogenous and endogenous cytidine and 2'-deoxycytidine for UMP synthesis.</text>
</comment>
<dbReference type="PANTHER" id="PTHR11644">
    <property type="entry name" value="CYTIDINE DEAMINASE"/>
    <property type="match status" value="1"/>
</dbReference>
<dbReference type="GO" id="GO:0072527">
    <property type="term" value="P:pyrimidine-containing compound metabolic process"/>
    <property type="evidence" value="ECO:0007669"/>
    <property type="project" value="UniProtKB-ARBA"/>
</dbReference>
<dbReference type="GO" id="GO:0005829">
    <property type="term" value="C:cytosol"/>
    <property type="evidence" value="ECO:0007669"/>
    <property type="project" value="TreeGrafter"/>
</dbReference>
<evidence type="ECO:0000256" key="12">
    <source>
        <dbReference type="PIRSR" id="PIRSR606262-1"/>
    </source>
</evidence>
<dbReference type="CDD" id="cd01283">
    <property type="entry name" value="cytidine_deaminase"/>
    <property type="match status" value="1"/>
</dbReference>
<dbReference type="PANTHER" id="PTHR11644:SF2">
    <property type="entry name" value="CYTIDINE DEAMINASE"/>
    <property type="match status" value="1"/>
</dbReference>
<dbReference type="PROSITE" id="PS00903">
    <property type="entry name" value="CYT_DCMP_DEAMINASES_1"/>
    <property type="match status" value="1"/>
</dbReference>
<evidence type="ECO:0000256" key="10">
    <source>
        <dbReference type="ARBA" id="ARBA00049252"/>
    </source>
</evidence>
<gene>
    <name evidence="17" type="primary">cdd</name>
    <name evidence="17" type="ORF">KL86DYS2_11489</name>
</gene>
<keyword evidence="6 14" id="KW-0479">Metal-binding</keyword>
<sequence length="160" mass="17178">MENLNLTTKILVYTFEEATESIKKLIIEAKAVAEKAYAPYSGFHVGAAVLLSNGKIVTGNNQENAAYPSGLCAERVAVFYANAQYPEASIEAIAVAACHDGAFTVNPCSPCGGCRQVLLETENRHSSPMRVILYGESKIYELKSAKALLPVGFGKESLDD</sequence>
<proteinExistence type="inferred from homology"/>
<dbReference type="NCBIfam" id="NF004064">
    <property type="entry name" value="PRK05578.1"/>
    <property type="match status" value="1"/>
</dbReference>
<comment type="cofactor">
    <cofactor evidence="1 14 15">
        <name>Zn(2+)</name>
        <dbReference type="ChEBI" id="CHEBI:29105"/>
    </cofactor>
</comment>
<keyword evidence="7 15" id="KW-0378">Hydrolase</keyword>
<feature type="binding site" evidence="14">
    <location>
        <position position="114"/>
    </location>
    <ligand>
        <name>Zn(2+)</name>
        <dbReference type="ChEBI" id="CHEBI:29105"/>
        <note>catalytic</note>
    </ligand>
</feature>
<dbReference type="InterPro" id="IPR050202">
    <property type="entry name" value="Cyt/Deoxycyt_deaminase"/>
</dbReference>
<dbReference type="EC" id="3.5.4.5" evidence="4 15"/>
<feature type="binding site" evidence="13">
    <location>
        <begin position="61"/>
        <end position="67"/>
    </location>
    <ligand>
        <name>substrate</name>
    </ligand>
</feature>
<dbReference type="GO" id="GO:0008270">
    <property type="term" value="F:zinc ion binding"/>
    <property type="evidence" value="ECO:0007669"/>
    <property type="project" value="UniProtKB-UniRule"/>
</dbReference>
<dbReference type="AlphaFoldDB" id="A0A212JGW8"/>
<evidence type="ECO:0000256" key="15">
    <source>
        <dbReference type="RuleBase" id="RU364006"/>
    </source>
</evidence>
<feature type="binding site" evidence="14">
    <location>
        <position position="111"/>
    </location>
    <ligand>
        <name>Zn(2+)</name>
        <dbReference type="ChEBI" id="CHEBI:29105"/>
        <note>catalytic</note>
    </ligand>
</feature>
<dbReference type="InterPro" id="IPR002125">
    <property type="entry name" value="CMP_dCMP_dom"/>
</dbReference>
<feature type="active site" description="Proton donor" evidence="12">
    <location>
        <position position="74"/>
    </location>
</feature>
<comment type="similarity">
    <text evidence="3 15">Belongs to the cytidine and deoxycytidylate deaminase family.</text>
</comment>
<reference evidence="17" key="1">
    <citation type="submission" date="2016-04" db="EMBL/GenBank/DDBJ databases">
        <authorList>
            <person name="Evans L.H."/>
            <person name="Alamgir A."/>
            <person name="Owens N."/>
            <person name="Weber N.D."/>
            <person name="Virtaneva K."/>
            <person name="Barbian K."/>
            <person name="Babar A."/>
            <person name="Rosenke K."/>
        </authorList>
    </citation>
    <scope>NUCLEOTIDE SEQUENCE</scope>
    <source>
        <strain evidence="17">86-2</strain>
    </source>
</reference>
<evidence type="ECO:0000256" key="11">
    <source>
        <dbReference type="ARBA" id="ARBA00049558"/>
    </source>
</evidence>
<evidence type="ECO:0000313" key="17">
    <source>
        <dbReference type="EMBL" id="SBV98667.1"/>
    </source>
</evidence>
<organism evidence="17">
    <name type="scientific">uncultured Dysgonomonas sp</name>
    <dbReference type="NCBI Taxonomy" id="206096"/>
    <lineage>
        <taxon>Bacteria</taxon>
        <taxon>Pseudomonadati</taxon>
        <taxon>Bacteroidota</taxon>
        <taxon>Bacteroidia</taxon>
        <taxon>Bacteroidales</taxon>
        <taxon>Dysgonomonadaceae</taxon>
        <taxon>Dysgonomonas</taxon>
        <taxon>environmental samples</taxon>
    </lineage>
</organism>
<feature type="domain" description="CMP/dCMP-type deaminase" evidence="16">
    <location>
        <begin position="20"/>
        <end position="156"/>
    </location>
</feature>
<evidence type="ECO:0000256" key="5">
    <source>
        <dbReference type="ARBA" id="ARBA00018266"/>
    </source>
</evidence>
<evidence type="ECO:0000256" key="4">
    <source>
        <dbReference type="ARBA" id="ARBA00012783"/>
    </source>
</evidence>
<evidence type="ECO:0000256" key="14">
    <source>
        <dbReference type="PIRSR" id="PIRSR606262-3"/>
    </source>
</evidence>
<evidence type="ECO:0000256" key="9">
    <source>
        <dbReference type="ARBA" id="ARBA00032005"/>
    </source>
</evidence>
<evidence type="ECO:0000256" key="8">
    <source>
        <dbReference type="ARBA" id="ARBA00022833"/>
    </source>
</evidence>
<dbReference type="InterPro" id="IPR016193">
    <property type="entry name" value="Cytidine_deaminase-like"/>
</dbReference>
<dbReference type="GO" id="GO:0004126">
    <property type="term" value="F:cytidine deaminase activity"/>
    <property type="evidence" value="ECO:0007669"/>
    <property type="project" value="UniProtKB-UniRule"/>
</dbReference>
<dbReference type="PROSITE" id="PS51747">
    <property type="entry name" value="CYT_DCMP_DEAMINASES_2"/>
    <property type="match status" value="1"/>
</dbReference>
<evidence type="ECO:0000256" key="7">
    <source>
        <dbReference type="ARBA" id="ARBA00022801"/>
    </source>
</evidence>
<dbReference type="InterPro" id="IPR016192">
    <property type="entry name" value="APOBEC/CMP_deaminase_Zn-bd"/>
</dbReference>
<protein>
    <recommendedName>
        <fullName evidence="5 15">Cytidine deaminase</fullName>
        <ecNumber evidence="4 15">3.5.4.5</ecNumber>
    </recommendedName>
    <alternativeName>
        <fullName evidence="9 15">Cytidine aminohydrolase</fullName>
    </alternativeName>
</protein>
<name>A0A212JGW8_9BACT</name>
<evidence type="ECO:0000256" key="1">
    <source>
        <dbReference type="ARBA" id="ARBA00001947"/>
    </source>
</evidence>
<dbReference type="RefSeq" id="WP_291126384.1">
    <property type="nucleotide sequence ID" value="NZ_LT599021.1"/>
</dbReference>
<dbReference type="GO" id="GO:0042802">
    <property type="term" value="F:identical protein binding"/>
    <property type="evidence" value="ECO:0007669"/>
    <property type="project" value="UniProtKB-ARBA"/>
</dbReference>
<dbReference type="InterPro" id="IPR006262">
    <property type="entry name" value="Cyt_deam_tetra"/>
</dbReference>
<comment type="catalytic activity">
    <reaction evidence="11 15">
        <text>cytidine + H2O + H(+) = uridine + NH4(+)</text>
        <dbReference type="Rhea" id="RHEA:16069"/>
        <dbReference type="ChEBI" id="CHEBI:15377"/>
        <dbReference type="ChEBI" id="CHEBI:15378"/>
        <dbReference type="ChEBI" id="CHEBI:16704"/>
        <dbReference type="ChEBI" id="CHEBI:17562"/>
        <dbReference type="ChEBI" id="CHEBI:28938"/>
        <dbReference type="EC" id="3.5.4.5"/>
    </reaction>
</comment>
<dbReference type="NCBIfam" id="TIGR01354">
    <property type="entry name" value="cyt_deam_tetra"/>
    <property type="match status" value="1"/>
</dbReference>
<comment type="catalytic activity">
    <reaction evidence="10 15">
        <text>2'-deoxycytidine + H2O + H(+) = 2'-deoxyuridine + NH4(+)</text>
        <dbReference type="Rhea" id="RHEA:13433"/>
        <dbReference type="ChEBI" id="CHEBI:15377"/>
        <dbReference type="ChEBI" id="CHEBI:15378"/>
        <dbReference type="ChEBI" id="CHEBI:15698"/>
        <dbReference type="ChEBI" id="CHEBI:16450"/>
        <dbReference type="ChEBI" id="CHEBI:28938"/>
        <dbReference type="EC" id="3.5.4.5"/>
    </reaction>
</comment>
<dbReference type="Gene3D" id="3.40.140.10">
    <property type="entry name" value="Cytidine Deaminase, domain 2"/>
    <property type="match status" value="1"/>
</dbReference>
<accession>A0A212JGW8</accession>
<keyword evidence="8 14" id="KW-0862">Zinc</keyword>